<dbReference type="InterPro" id="IPR024655">
    <property type="entry name" value="Asl1_glyco_hydro_catalytic"/>
</dbReference>
<organism evidence="3 4">
    <name type="scientific">Reichenbachiella ulvae</name>
    <dbReference type="NCBI Taxonomy" id="2980104"/>
    <lineage>
        <taxon>Bacteria</taxon>
        <taxon>Pseudomonadati</taxon>
        <taxon>Bacteroidota</taxon>
        <taxon>Cytophagia</taxon>
        <taxon>Cytophagales</taxon>
        <taxon>Reichenbachiellaceae</taxon>
        <taxon>Reichenbachiella</taxon>
    </lineage>
</organism>
<dbReference type="InterPro" id="IPR017853">
    <property type="entry name" value="GH"/>
</dbReference>
<accession>A0ABT3CPL4</accession>
<sequence length="497" mass="56317">MKTTHFLCLLLIGLFISYPTLSQKRGMAYGFHSPKDLEVLAPHVSWWYNWSETPESTVAQVYTDYNFEFVPMTWNGNYNSSKLKSYLSEHPEVKYILAFNEPNFLEQANMTPSEVAAAWPELEAIADEFNLEIVGPAVNFCGDCVSENGTTYDDPVQYLDDFFAACTDCRVDHIAVHTYVNTIGALEWFIDLFQKYDKPIWLTEFAGWEENGVINNVNDQISFMESALEFLDNEPSVFRYAWFIGRTSGGINSYAYIDILGSNGQLTALGEVYAAEPFVRDTERVTELPAIIYAEDYNFMEGISLEKTEDLTGDKNVGYIDAGDWLEYHVNLSEESTLDFYIRIASTQTASIRVGIDDTEALVQALPNTGGWQNWQTISGHQLSLSAGEHVVKLEAITAGFNLNWFGIGQTLEEPELPLSASHASPFHFYPNPSDHTIYISQTHQIQRIEVLTMDGKTIYNQPATQQLNVENWNPGLYWIRVTDLNGHTFSNRIVIQ</sequence>
<dbReference type="InterPro" id="IPR026444">
    <property type="entry name" value="Secre_tail"/>
</dbReference>
<evidence type="ECO:0000259" key="2">
    <source>
        <dbReference type="PROSITE" id="PS51175"/>
    </source>
</evidence>
<evidence type="ECO:0000313" key="4">
    <source>
        <dbReference type="Proteomes" id="UP001300692"/>
    </source>
</evidence>
<dbReference type="RefSeq" id="WP_264136304.1">
    <property type="nucleotide sequence ID" value="NZ_JAOYOD010000001.1"/>
</dbReference>
<dbReference type="Proteomes" id="UP001300692">
    <property type="component" value="Unassembled WGS sequence"/>
</dbReference>
<dbReference type="InterPro" id="IPR006584">
    <property type="entry name" value="Cellulose-bd_IV"/>
</dbReference>
<keyword evidence="1" id="KW-0732">Signal</keyword>
<dbReference type="Pfam" id="PF11790">
    <property type="entry name" value="Glyco_hydro_cc"/>
    <property type="match status" value="1"/>
</dbReference>
<dbReference type="PANTHER" id="PTHR34154:SF3">
    <property type="entry name" value="ALKALI-SENSITIVE LINKAGE PROTEIN 1"/>
    <property type="match status" value="1"/>
</dbReference>
<keyword evidence="4" id="KW-1185">Reference proteome</keyword>
<dbReference type="SUPFAM" id="SSF49785">
    <property type="entry name" value="Galactose-binding domain-like"/>
    <property type="match status" value="1"/>
</dbReference>
<dbReference type="Pfam" id="PF18962">
    <property type="entry name" value="Por_Secre_tail"/>
    <property type="match status" value="1"/>
</dbReference>
<dbReference type="NCBIfam" id="TIGR04183">
    <property type="entry name" value="Por_Secre_tail"/>
    <property type="match status" value="1"/>
</dbReference>
<gene>
    <name evidence="3" type="ORF">N7U62_02525</name>
</gene>
<evidence type="ECO:0000313" key="3">
    <source>
        <dbReference type="EMBL" id="MCV9385516.1"/>
    </source>
</evidence>
<dbReference type="InterPro" id="IPR053183">
    <property type="entry name" value="ASL1"/>
</dbReference>
<dbReference type="SUPFAM" id="SSF51445">
    <property type="entry name" value="(Trans)glycosidases"/>
    <property type="match status" value="1"/>
</dbReference>
<dbReference type="PROSITE" id="PS51175">
    <property type="entry name" value="CBM6"/>
    <property type="match status" value="1"/>
</dbReference>
<dbReference type="PANTHER" id="PTHR34154">
    <property type="entry name" value="ALKALI-SENSITIVE LINKAGE PROTEIN 1"/>
    <property type="match status" value="1"/>
</dbReference>
<proteinExistence type="predicted"/>
<dbReference type="Pfam" id="PF03422">
    <property type="entry name" value="CBM_6"/>
    <property type="match status" value="1"/>
</dbReference>
<dbReference type="InterPro" id="IPR008979">
    <property type="entry name" value="Galactose-bd-like_sf"/>
</dbReference>
<dbReference type="Gene3D" id="2.60.120.260">
    <property type="entry name" value="Galactose-binding domain-like"/>
    <property type="match status" value="1"/>
</dbReference>
<dbReference type="CDD" id="cd04080">
    <property type="entry name" value="CBM6_cellulase-like"/>
    <property type="match status" value="1"/>
</dbReference>
<keyword evidence="3" id="KW-0378">Hydrolase</keyword>
<feature type="domain" description="CBM6" evidence="2">
    <location>
        <begin position="290"/>
        <end position="409"/>
    </location>
</feature>
<evidence type="ECO:0000256" key="1">
    <source>
        <dbReference type="ARBA" id="ARBA00022729"/>
    </source>
</evidence>
<dbReference type="SMART" id="SM00606">
    <property type="entry name" value="CBD_IV"/>
    <property type="match status" value="1"/>
</dbReference>
<protein>
    <submittedName>
        <fullName evidence="3">Glycosyl hydrolase</fullName>
    </submittedName>
</protein>
<reference evidence="3 4" key="1">
    <citation type="submission" date="2022-10" db="EMBL/GenBank/DDBJ databases">
        <title>Comparative genomics and taxonomic characterization of three novel marine species of genus Reichenbachiella exhibiting antioxidant and polysaccharide degradation activities.</title>
        <authorList>
            <person name="Muhammad N."/>
            <person name="Lee Y.-J."/>
            <person name="Ko J."/>
            <person name="Kim S.-G."/>
        </authorList>
    </citation>
    <scope>NUCLEOTIDE SEQUENCE [LARGE SCALE GENOMIC DNA]</scope>
    <source>
        <strain evidence="3 4">ABR2-5</strain>
    </source>
</reference>
<comment type="caution">
    <text evidence="3">The sequence shown here is derived from an EMBL/GenBank/DDBJ whole genome shotgun (WGS) entry which is preliminary data.</text>
</comment>
<dbReference type="EMBL" id="JAOYOD010000001">
    <property type="protein sequence ID" value="MCV9385516.1"/>
    <property type="molecule type" value="Genomic_DNA"/>
</dbReference>
<dbReference type="GO" id="GO:0016787">
    <property type="term" value="F:hydrolase activity"/>
    <property type="evidence" value="ECO:0007669"/>
    <property type="project" value="UniProtKB-KW"/>
</dbReference>
<dbReference type="InterPro" id="IPR005084">
    <property type="entry name" value="CBM6"/>
</dbReference>
<dbReference type="Gene3D" id="3.20.20.80">
    <property type="entry name" value="Glycosidases"/>
    <property type="match status" value="1"/>
</dbReference>
<name>A0ABT3CPL4_9BACT</name>